<evidence type="ECO:0000256" key="2">
    <source>
        <dbReference type="ARBA" id="ARBA00022980"/>
    </source>
</evidence>
<keyword evidence="5" id="KW-0694">RNA-binding</keyword>
<organism evidence="6 7">
    <name type="scientific">Candidatus Roizmanbacteria bacterium GW2011_GWA2_36_23</name>
    <dbReference type="NCBI Taxonomy" id="1618480"/>
    <lineage>
        <taxon>Bacteria</taxon>
        <taxon>Candidatus Roizmaniibacteriota</taxon>
    </lineage>
</organism>
<dbReference type="Pfam" id="PF00573">
    <property type="entry name" value="Ribosomal_L4"/>
    <property type="match status" value="1"/>
</dbReference>
<protein>
    <recommendedName>
        <fullName evidence="4 5">Large ribosomal subunit protein uL4</fullName>
    </recommendedName>
</protein>
<dbReference type="PANTHER" id="PTHR10746:SF6">
    <property type="entry name" value="LARGE RIBOSOMAL SUBUNIT PROTEIN UL4M"/>
    <property type="match status" value="1"/>
</dbReference>
<keyword evidence="3 5" id="KW-0687">Ribonucleoprotein</keyword>
<comment type="subunit">
    <text evidence="5">Part of the 50S ribosomal subunit.</text>
</comment>
<dbReference type="GO" id="GO:0006412">
    <property type="term" value="P:translation"/>
    <property type="evidence" value="ECO:0007669"/>
    <property type="project" value="UniProtKB-UniRule"/>
</dbReference>
<comment type="caution">
    <text evidence="6">The sequence shown here is derived from an EMBL/GenBank/DDBJ whole genome shotgun (WGS) entry which is preliminary data.</text>
</comment>
<evidence type="ECO:0000256" key="3">
    <source>
        <dbReference type="ARBA" id="ARBA00023274"/>
    </source>
</evidence>
<dbReference type="InterPro" id="IPR002136">
    <property type="entry name" value="Ribosomal_uL4"/>
</dbReference>
<dbReference type="Proteomes" id="UP000034344">
    <property type="component" value="Unassembled WGS sequence"/>
</dbReference>
<evidence type="ECO:0000256" key="5">
    <source>
        <dbReference type="HAMAP-Rule" id="MF_01328"/>
    </source>
</evidence>
<dbReference type="NCBIfam" id="TIGR03953">
    <property type="entry name" value="rplD_bact"/>
    <property type="match status" value="1"/>
</dbReference>
<dbReference type="InterPro" id="IPR023574">
    <property type="entry name" value="Ribosomal_uL4_dom_sf"/>
</dbReference>
<dbReference type="GO" id="GO:1990904">
    <property type="term" value="C:ribonucleoprotein complex"/>
    <property type="evidence" value="ECO:0007669"/>
    <property type="project" value="UniProtKB-KW"/>
</dbReference>
<comment type="function">
    <text evidence="5">One of the primary rRNA binding proteins, this protein initially binds near the 5'-end of the 23S rRNA. It is important during the early stages of 50S assembly. It makes multiple contacts with different domains of the 23S rRNA in the assembled 50S subunit and ribosome.</text>
</comment>
<proteinExistence type="inferred from homology"/>
<dbReference type="PANTHER" id="PTHR10746">
    <property type="entry name" value="50S RIBOSOMAL PROTEIN L4"/>
    <property type="match status" value="1"/>
</dbReference>
<evidence type="ECO:0000256" key="1">
    <source>
        <dbReference type="ARBA" id="ARBA00010528"/>
    </source>
</evidence>
<comment type="similarity">
    <text evidence="1 5">Belongs to the universal ribosomal protein uL4 family.</text>
</comment>
<dbReference type="GO" id="GO:0005840">
    <property type="term" value="C:ribosome"/>
    <property type="evidence" value="ECO:0007669"/>
    <property type="project" value="UniProtKB-KW"/>
</dbReference>
<reference evidence="6 7" key="1">
    <citation type="journal article" date="2015" name="Nature">
        <title>rRNA introns, odd ribosomes, and small enigmatic genomes across a large radiation of phyla.</title>
        <authorList>
            <person name="Brown C.T."/>
            <person name="Hug L.A."/>
            <person name="Thomas B.C."/>
            <person name="Sharon I."/>
            <person name="Castelle C.J."/>
            <person name="Singh A."/>
            <person name="Wilkins M.J."/>
            <person name="Williams K.H."/>
            <person name="Banfield J.F."/>
        </authorList>
    </citation>
    <scope>NUCLEOTIDE SEQUENCE [LARGE SCALE GENOMIC DNA]</scope>
</reference>
<dbReference type="EMBL" id="LBRS01000001">
    <property type="protein sequence ID" value="KKQ02140.1"/>
    <property type="molecule type" value="Genomic_DNA"/>
</dbReference>
<evidence type="ECO:0000256" key="4">
    <source>
        <dbReference type="ARBA" id="ARBA00035244"/>
    </source>
</evidence>
<gene>
    <name evidence="5" type="primary">rplD</name>
    <name evidence="6" type="ORF">US11_C0001G0099</name>
</gene>
<dbReference type="HAMAP" id="MF_01328_B">
    <property type="entry name" value="Ribosomal_uL4_B"/>
    <property type="match status" value="1"/>
</dbReference>
<keyword evidence="2 5" id="KW-0689">Ribosomal protein</keyword>
<dbReference type="PATRIC" id="fig|1618480.3.peg.105"/>
<evidence type="ECO:0000313" key="6">
    <source>
        <dbReference type="EMBL" id="KKQ02140.1"/>
    </source>
</evidence>
<sequence>MPRTAKKTEDKEKIKKTEFNIPVYSLAGKEIKTIELPKEIFGIKESPRLISQYIRVYLANQRQGTASTKTRSEVVGSTKKIYKQKGTGRARHGASSAPIFVGGGVAGGPKPRDYSLRINSKQKQKALFCSLSMQKKNMICLESESLKVEPKTKNVYAFLQILKLSNHNTLLILPKMEKNNLVLASRNIPGIKIIGAELINPYEILKADKLIFVEDALAIIAKHFLKHVN</sequence>
<comment type="function">
    <text evidence="5">Forms part of the polypeptide exit tunnel.</text>
</comment>
<accession>A0A0G0EM15</accession>
<dbReference type="GO" id="GO:0003735">
    <property type="term" value="F:structural constituent of ribosome"/>
    <property type="evidence" value="ECO:0007669"/>
    <property type="project" value="InterPro"/>
</dbReference>
<dbReference type="SUPFAM" id="SSF52166">
    <property type="entry name" value="Ribosomal protein L4"/>
    <property type="match status" value="1"/>
</dbReference>
<dbReference type="Gene3D" id="3.40.1370.10">
    <property type="match status" value="1"/>
</dbReference>
<dbReference type="InterPro" id="IPR013005">
    <property type="entry name" value="Ribosomal_uL4-like"/>
</dbReference>
<evidence type="ECO:0000313" key="7">
    <source>
        <dbReference type="Proteomes" id="UP000034344"/>
    </source>
</evidence>
<dbReference type="AlphaFoldDB" id="A0A0G0EM15"/>
<dbReference type="STRING" id="1618480.US11_C0001G0099"/>
<dbReference type="GO" id="GO:0019843">
    <property type="term" value="F:rRNA binding"/>
    <property type="evidence" value="ECO:0007669"/>
    <property type="project" value="UniProtKB-UniRule"/>
</dbReference>
<keyword evidence="5" id="KW-0699">rRNA-binding</keyword>
<name>A0A0G0EM15_9BACT</name>